<protein>
    <submittedName>
        <fullName evidence="2">Uncharacterized protein</fullName>
    </submittedName>
</protein>
<evidence type="ECO:0000256" key="1">
    <source>
        <dbReference type="SAM" id="MobiDB-lite"/>
    </source>
</evidence>
<reference evidence="2" key="2">
    <citation type="journal article" date="2015" name="Data Brief">
        <title>Shoot transcriptome of the giant reed, Arundo donax.</title>
        <authorList>
            <person name="Barrero R.A."/>
            <person name="Guerrero F.D."/>
            <person name="Moolhuijzen P."/>
            <person name="Goolsby J.A."/>
            <person name="Tidwell J."/>
            <person name="Bellgard S.E."/>
            <person name="Bellgard M.I."/>
        </authorList>
    </citation>
    <scope>NUCLEOTIDE SEQUENCE</scope>
    <source>
        <tissue evidence="2">Shoot tissue taken approximately 20 cm above the soil surface</tissue>
    </source>
</reference>
<organism evidence="2">
    <name type="scientific">Arundo donax</name>
    <name type="common">Giant reed</name>
    <name type="synonym">Donax arundinaceus</name>
    <dbReference type="NCBI Taxonomy" id="35708"/>
    <lineage>
        <taxon>Eukaryota</taxon>
        <taxon>Viridiplantae</taxon>
        <taxon>Streptophyta</taxon>
        <taxon>Embryophyta</taxon>
        <taxon>Tracheophyta</taxon>
        <taxon>Spermatophyta</taxon>
        <taxon>Magnoliopsida</taxon>
        <taxon>Liliopsida</taxon>
        <taxon>Poales</taxon>
        <taxon>Poaceae</taxon>
        <taxon>PACMAD clade</taxon>
        <taxon>Arundinoideae</taxon>
        <taxon>Arundineae</taxon>
        <taxon>Arundo</taxon>
    </lineage>
</organism>
<dbReference type="AlphaFoldDB" id="A0A0A9ARP5"/>
<name>A0A0A9ARP5_ARUDO</name>
<feature type="compositionally biased region" description="Basic and acidic residues" evidence="1">
    <location>
        <begin position="1"/>
        <end position="13"/>
    </location>
</feature>
<accession>A0A0A9ARP5</accession>
<sequence length="24" mass="2895">MFATEKKARDFARSRWTARHRVSS</sequence>
<dbReference type="EMBL" id="GBRH01246330">
    <property type="protein sequence ID" value="JAD51565.1"/>
    <property type="molecule type" value="Transcribed_RNA"/>
</dbReference>
<evidence type="ECO:0000313" key="2">
    <source>
        <dbReference type="EMBL" id="JAD51565.1"/>
    </source>
</evidence>
<proteinExistence type="predicted"/>
<reference evidence="2" key="1">
    <citation type="submission" date="2014-09" db="EMBL/GenBank/DDBJ databases">
        <authorList>
            <person name="Magalhaes I.L.F."/>
            <person name="Oliveira U."/>
            <person name="Santos F.R."/>
            <person name="Vidigal T.H.D.A."/>
            <person name="Brescovit A.D."/>
            <person name="Santos A.J."/>
        </authorList>
    </citation>
    <scope>NUCLEOTIDE SEQUENCE</scope>
    <source>
        <tissue evidence="2">Shoot tissue taken approximately 20 cm above the soil surface</tissue>
    </source>
</reference>
<feature type="region of interest" description="Disordered" evidence="1">
    <location>
        <begin position="1"/>
        <end position="24"/>
    </location>
</feature>